<keyword evidence="5" id="KW-1185">Reference proteome</keyword>
<dbReference type="Proteomes" id="UP000187203">
    <property type="component" value="Unassembled WGS sequence"/>
</dbReference>
<dbReference type="PANTHER" id="PTHR47165:SF4">
    <property type="entry name" value="OS03G0429900 PROTEIN"/>
    <property type="match status" value="1"/>
</dbReference>
<dbReference type="Gene3D" id="2.40.50.140">
    <property type="entry name" value="Nucleic acid-binding proteins"/>
    <property type="match status" value="2"/>
</dbReference>
<dbReference type="InterPro" id="IPR031657">
    <property type="entry name" value="REPA_OB_2"/>
</dbReference>
<evidence type="ECO:0000259" key="3">
    <source>
        <dbReference type="Pfam" id="PF16900"/>
    </source>
</evidence>
<keyword evidence="1" id="KW-0238">DNA-binding</keyword>
<dbReference type="OrthoDB" id="1931061at2759"/>
<dbReference type="Pfam" id="PF16900">
    <property type="entry name" value="REPA_OB_2"/>
    <property type="match status" value="1"/>
</dbReference>
<sequence>MEESDAIVESKLAQLRDGGQICFIVIRIARIWDSIIPPNNIFAGIDFLAIDSEGFAMHGTIPVAISDDFQVTQGVDSFLRNHFNFASYEEIMARNQRVYHLTDAIGVLGAATDVTAIELNDNKGTVNKREIFLTLTSGQKIRITIWDPKIMELDIPALIKLGYKPVLAIAGLYVKDNQGNKQINACSATRFYIDPQIPEASEVRKSIPDDGLPIEMLSSDEVDNLRDYTYPDAKKATIRELLYLNPATIKGIKYRVEAHVLQFQTRQGWYYNACRDCTYGVGRGPSGYNCPKHGDNPTPRMNLKDSMILRDGKFKLQTIVFGTLAKKLTGIDVTKLTVFEKMNTTTIPAIANRILDKEFEFVLGLADQDYGPGLNFKIFYFVPVELEQPGSTPVKKKEAAQSSTNAPHGTPAEIDVTPNVGGSICADDATPSATPSDTIDDMVSKSSQRTSKRVKTCSKKLQFD</sequence>
<dbReference type="STRING" id="93759.A0A1R3I197"/>
<reference evidence="5" key="1">
    <citation type="submission" date="2013-09" db="EMBL/GenBank/DDBJ databases">
        <title>Corchorus olitorius genome sequencing.</title>
        <authorList>
            <person name="Alam M."/>
            <person name="Haque M.S."/>
            <person name="Islam M.S."/>
            <person name="Emdad E.M."/>
            <person name="Islam M.M."/>
            <person name="Ahmed B."/>
            <person name="Halim A."/>
            <person name="Hossen Q.M.M."/>
            <person name="Hossain M.Z."/>
            <person name="Ahmed R."/>
            <person name="Khan M.M."/>
            <person name="Islam R."/>
            <person name="Rashid M.M."/>
            <person name="Khan S.A."/>
            <person name="Rahman M.S."/>
            <person name="Alam M."/>
            <person name="Yahiya A.S."/>
            <person name="Khan M.S."/>
            <person name="Azam M.S."/>
            <person name="Haque T."/>
            <person name="Lashkar M.Z.H."/>
            <person name="Akhand A.I."/>
            <person name="Morshed G."/>
            <person name="Roy S."/>
            <person name="Uddin K.S."/>
            <person name="Rabeya T."/>
            <person name="Hossain A.S."/>
            <person name="Chowdhury A."/>
            <person name="Snigdha A.R."/>
            <person name="Mortoza M.S."/>
            <person name="Matin S.A."/>
            <person name="Hoque S.M.E."/>
            <person name="Islam M.K."/>
            <person name="Roy D.K."/>
            <person name="Haider R."/>
            <person name="Moosa M.M."/>
            <person name="Elias S.M."/>
            <person name="Hasan A.M."/>
            <person name="Jahan S."/>
            <person name="Shafiuddin M."/>
            <person name="Mahmood N."/>
            <person name="Shommy N.S."/>
        </authorList>
    </citation>
    <scope>NUCLEOTIDE SEQUENCE [LARGE SCALE GENOMIC DNA]</scope>
    <source>
        <strain evidence="5">cv. O-4</strain>
    </source>
</reference>
<name>A0A1R3I197_9ROSI</name>
<dbReference type="EMBL" id="AWUE01019092">
    <property type="protein sequence ID" value="OMO76358.1"/>
    <property type="molecule type" value="Genomic_DNA"/>
</dbReference>
<organism evidence="4 5">
    <name type="scientific">Corchorus olitorius</name>
    <dbReference type="NCBI Taxonomy" id="93759"/>
    <lineage>
        <taxon>Eukaryota</taxon>
        <taxon>Viridiplantae</taxon>
        <taxon>Streptophyta</taxon>
        <taxon>Embryophyta</taxon>
        <taxon>Tracheophyta</taxon>
        <taxon>Spermatophyta</taxon>
        <taxon>Magnoliopsida</taxon>
        <taxon>eudicotyledons</taxon>
        <taxon>Gunneridae</taxon>
        <taxon>Pentapetalae</taxon>
        <taxon>rosids</taxon>
        <taxon>malvids</taxon>
        <taxon>Malvales</taxon>
        <taxon>Malvaceae</taxon>
        <taxon>Grewioideae</taxon>
        <taxon>Apeibeae</taxon>
        <taxon>Corchorus</taxon>
    </lineage>
</organism>
<proteinExistence type="predicted"/>
<dbReference type="SUPFAM" id="SSF50249">
    <property type="entry name" value="Nucleic acid-binding proteins"/>
    <property type="match status" value="2"/>
</dbReference>
<gene>
    <name evidence="4" type="ORF">COLO4_25589</name>
</gene>
<comment type="caution">
    <text evidence="4">The sequence shown here is derived from an EMBL/GenBank/DDBJ whole genome shotgun (WGS) entry which is preliminary data.</text>
</comment>
<evidence type="ECO:0000256" key="2">
    <source>
        <dbReference type="SAM" id="MobiDB-lite"/>
    </source>
</evidence>
<dbReference type="AlphaFoldDB" id="A0A1R3I197"/>
<dbReference type="GO" id="GO:0003677">
    <property type="term" value="F:DNA binding"/>
    <property type="evidence" value="ECO:0007669"/>
    <property type="project" value="UniProtKB-KW"/>
</dbReference>
<evidence type="ECO:0000313" key="4">
    <source>
        <dbReference type="EMBL" id="OMO76358.1"/>
    </source>
</evidence>
<feature type="region of interest" description="Disordered" evidence="2">
    <location>
        <begin position="392"/>
        <end position="464"/>
    </location>
</feature>
<protein>
    <submittedName>
        <fullName evidence="4">Nucleic acid-binding protein</fullName>
    </submittedName>
</protein>
<dbReference type="InterPro" id="IPR012340">
    <property type="entry name" value="NA-bd_OB-fold"/>
</dbReference>
<feature type="domain" description="Replication protein A OB" evidence="3">
    <location>
        <begin position="100"/>
        <end position="193"/>
    </location>
</feature>
<evidence type="ECO:0000313" key="5">
    <source>
        <dbReference type="Proteomes" id="UP000187203"/>
    </source>
</evidence>
<accession>A0A1R3I197</accession>
<evidence type="ECO:0000256" key="1">
    <source>
        <dbReference type="ARBA" id="ARBA00023125"/>
    </source>
</evidence>
<dbReference type="PANTHER" id="PTHR47165">
    <property type="entry name" value="OS03G0429900 PROTEIN"/>
    <property type="match status" value="1"/>
</dbReference>